<dbReference type="PANTHER" id="PTHR11717">
    <property type="entry name" value="LOW MOLECULAR WEIGHT PROTEIN TYROSINE PHOSPHATASE"/>
    <property type="match status" value="1"/>
</dbReference>
<comment type="similarity">
    <text evidence="1">Belongs to the low molecular weight phosphotyrosine protein phosphatase family.</text>
</comment>
<evidence type="ECO:0000256" key="1">
    <source>
        <dbReference type="ARBA" id="ARBA00011063"/>
    </source>
</evidence>
<dbReference type="SUPFAM" id="SSF52788">
    <property type="entry name" value="Phosphotyrosine protein phosphatases I"/>
    <property type="match status" value="1"/>
</dbReference>
<accession>A0ABP7PBJ4</accession>
<keyword evidence="6" id="KW-0732">Signal</keyword>
<dbReference type="Pfam" id="PF01451">
    <property type="entry name" value="LMWPc"/>
    <property type="match status" value="1"/>
</dbReference>
<dbReference type="SMART" id="SM00226">
    <property type="entry name" value="LMWPc"/>
    <property type="match status" value="1"/>
</dbReference>
<dbReference type="Gene3D" id="3.40.50.2300">
    <property type="match status" value="1"/>
</dbReference>
<dbReference type="EMBL" id="BAABBO010000009">
    <property type="protein sequence ID" value="GAA3961788.1"/>
    <property type="molecule type" value="Genomic_DNA"/>
</dbReference>
<evidence type="ECO:0000256" key="5">
    <source>
        <dbReference type="ARBA" id="ARBA00051722"/>
    </source>
</evidence>
<evidence type="ECO:0000256" key="6">
    <source>
        <dbReference type="SAM" id="SignalP"/>
    </source>
</evidence>
<evidence type="ECO:0000256" key="2">
    <source>
        <dbReference type="ARBA" id="ARBA00013064"/>
    </source>
</evidence>
<feature type="signal peptide" evidence="6">
    <location>
        <begin position="1"/>
        <end position="23"/>
    </location>
</feature>
<keyword evidence="4" id="KW-0904">Protein phosphatase</keyword>
<dbReference type="InterPro" id="IPR050438">
    <property type="entry name" value="LMW_PTPase"/>
</dbReference>
<evidence type="ECO:0000256" key="3">
    <source>
        <dbReference type="ARBA" id="ARBA00022801"/>
    </source>
</evidence>
<sequence>MQNTLVIKLLVVCVGNICRSPMAAALFEKTSDAEVKFEVRSSGIAALVGNSADPHSVTLCRELGLDIDSHVSRQISDEDVAWADVIFVMDTEQQFYIEKNYPEAADKTFRLGELDDVEIEDPYTEEIEAFRTALEAIRRGVKGWRRKIMNG</sequence>
<dbReference type="CDD" id="cd16343">
    <property type="entry name" value="LMWPTP"/>
    <property type="match status" value="1"/>
</dbReference>
<dbReference type="PRINTS" id="PR00719">
    <property type="entry name" value="LMWPTPASE"/>
</dbReference>
<keyword evidence="9" id="KW-1185">Reference proteome</keyword>
<organism evidence="8 9">
    <name type="scientific">Allohahella marinimesophila</name>
    <dbReference type="NCBI Taxonomy" id="1054972"/>
    <lineage>
        <taxon>Bacteria</taxon>
        <taxon>Pseudomonadati</taxon>
        <taxon>Pseudomonadota</taxon>
        <taxon>Gammaproteobacteria</taxon>
        <taxon>Oceanospirillales</taxon>
        <taxon>Hahellaceae</taxon>
        <taxon>Allohahella</taxon>
    </lineage>
</organism>
<dbReference type="InterPro" id="IPR023485">
    <property type="entry name" value="Ptyr_pPase"/>
</dbReference>
<comment type="caution">
    <text evidence="8">The sequence shown here is derived from an EMBL/GenBank/DDBJ whole genome shotgun (WGS) entry which is preliminary data.</text>
</comment>
<feature type="domain" description="Phosphotyrosine protein phosphatase I" evidence="7">
    <location>
        <begin position="7"/>
        <end position="147"/>
    </location>
</feature>
<evidence type="ECO:0000313" key="8">
    <source>
        <dbReference type="EMBL" id="GAA3961788.1"/>
    </source>
</evidence>
<evidence type="ECO:0000313" key="9">
    <source>
        <dbReference type="Proteomes" id="UP001501337"/>
    </source>
</evidence>
<dbReference type="PANTHER" id="PTHR11717:SF31">
    <property type="entry name" value="LOW MOLECULAR WEIGHT PROTEIN-TYROSINE-PHOSPHATASE ETP-RELATED"/>
    <property type="match status" value="1"/>
</dbReference>
<dbReference type="EC" id="3.1.3.48" evidence="2"/>
<evidence type="ECO:0000256" key="4">
    <source>
        <dbReference type="ARBA" id="ARBA00022912"/>
    </source>
</evidence>
<proteinExistence type="inferred from homology"/>
<evidence type="ECO:0000259" key="7">
    <source>
        <dbReference type="SMART" id="SM00226"/>
    </source>
</evidence>
<dbReference type="InterPro" id="IPR036196">
    <property type="entry name" value="Ptyr_pPase_sf"/>
</dbReference>
<name>A0ABP7PBJ4_9GAMM</name>
<dbReference type="Proteomes" id="UP001501337">
    <property type="component" value="Unassembled WGS sequence"/>
</dbReference>
<comment type="catalytic activity">
    <reaction evidence="5">
        <text>O-phospho-L-tyrosyl-[protein] + H2O = L-tyrosyl-[protein] + phosphate</text>
        <dbReference type="Rhea" id="RHEA:10684"/>
        <dbReference type="Rhea" id="RHEA-COMP:10136"/>
        <dbReference type="Rhea" id="RHEA-COMP:20101"/>
        <dbReference type="ChEBI" id="CHEBI:15377"/>
        <dbReference type="ChEBI" id="CHEBI:43474"/>
        <dbReference type="ChEBI" id="CHEBI:46858"/>
        <dbReference type="ChEBI" id="CHEBI:61978"/>
        <dbReference type="EC" id="3.1.3.48"/>
    </reaction>
</comment>
<dbReference type="RefSeq" id="WP_344805817.1">
    <property type="nucleotide sequence ID" value="NZ_BAABBO010000009.1"/>
</dbReference>
<gene>
    <name evidence="8" type="ORF">GCM10022278_19780</name>
</gene>
<feature type="chain" id="PRO_5045234872" description="protein-tyrosine-phosphatase" evidence="6">
    <location>
        <begin position="24"/>
        <end position="151"/>
    </location>
</feature>
<protein>
    <recommendedName>
        <fullName evidence="2">protein-tyrosine-phosphatase</fullName>
        <ecNumber evidence="2">3.1.3.48</ecNumber>
    </recommendedName>
</protein>
<dbReference type="InterPro" id="IPR017867">
    <property type="entry name" value="Tyr_phospatase_low_mol_wt"/>
</dbReference>
<reference evidence="9" key="1">
    <citation type="journal article" date="2019" name="Int. J. Syst. Evol. Microbiol.">
        <title>The Global Catalogue of Microorganisms (GCM) 10K type strain sequencing project: providing services to taxonomists for standard genome sequencing and annotation.</title>
        <authorList>
            <consortium name="The Broad Institute Genomics Platform"/>
            <consortium name="The Broad Institute Genome Sequencing Center for Infectious Disease"/>
            <person name="Wu L."/>
            <person name="Ma J."/>
        </authorList>
    </citation>
    <scope>NUCLEOTIDE SEQUENCE [LARGE SCALE GENOMIC DNA]</scope>
    <source>
        <strain evidence="9">JCM 17555</strain>
    </source>
</reference>
<keyword evidence="3" id="KW-0378">Hydrolase</keyword>